<dbReference type="EMBL" id="CAJOAZ010029103">
    <property type="protein sequence ID" value="CAF4422631.1"/>
    <property type="molecule type" value="Genomic_DNA"/>
</dbReference>
<comment type="caution">
    <text evidence="1">The sequence shown here is derived from an EMBL/GenBank/DDBJ whole genome shotgun (WGS) entry which is preliminary data.</text>
</comment>
<name>A0A820QDW4_9BILA</name>
<dbReference type="AlphaFoldDB" id="A0A820QDW4"/>
<dbReference type="Proteomes" id="UP000663844">
    <property type="component" value="Unassembled WGS sequence"/>
</dbReference>
<sequence>MNIDEDINPFADPSIQQATQQTFTNQQTLNDYNPFGN</sequence>
<accession>A0A820QDW4</accession>
<organism evidence="1 2">
    <name type="scientific">Adineta steineri</name>
    <dbReference type="NCBI Taxonomy" id="433720"/>
    <lineage>
        <taxon>Eukaryota</taxon>
        <taxon>Metazoa</taxon>
        <taxon>Spiralia</taxon>
        <taxon>Gnathifera</taxon>
        <taxon>Rotifera</taxon>
        <taxon>Eurotatoria</taxon>
        <taxon>Bdelloidea</taxon>
        <taxon>Adinetida</taxon>
        <taxon>Adinetidae</taxon>
        <taxon>Adineta</taxon>
    </lineage>
</organism>
<gene>
    <name evidence="1" type="ORF">OXD698_LOCUS52732</name>
</gene>
<evidence type="ECO:0000313" key="1">
    <source>
        <dbReference type="EMBL" id="CAF4422631.1"/>
    </source>
</evidence>
<evidence type="ECO:0000313" key="2">
    <source>
        <dbReference type="Proteomes" id="UP000663844"/>
    </source>
</evidence>
<feature type="non-terminal residue" evidence="1">
    <location>
        <position position="1"/>
    </location>
</feature>
<proteinExistence type="predicted"/>
<reference evidence="1" key="1">
    <citation type="submission" date="2021-02" db="EMBL/GenBank/DDBJ databases">
        <authorList>
            <person name="Nowell W R."/>
        </authorList>
    </citation>
    <scope>NUCLEOTIDE SEQUENCE</scope>
</reference>
<protein>
    <submittedName>
        <fullName evidence="1">Uncharacterized protein</fullName>
    </submittedName>
</protein>